<dbReference type="KEGG" id="rdn:HMPREF0733_10770"/>
<accession>E3H280</accession>
<dbReference type="AlphaFoldDB" id="E3H280"/>
<organism evidence="1 2">
    <name type="scientific">Rothia dentocariosa (strain ATCC 17931 / CDC X599 / XDIA)</name>
    <dbReference type="NCBI Taxonomy" id="762948"/>
    <lineage>
        <taxon>Bacteria</taxon>
        <taxon>Bacillati</taxon>
        <taxon>Actinomycetota</taxon>
        <taxon>Actinomycetes</taxon>
        <taxon>Micrococcales</taxon>
        <taxon>Micrococcaceae</taxon>
        <taxon>Rothia</taxon>
    </lineage>
</organism>
<dbReference type="EMBL" id="CP002280">
    <property type="protein sequence ID" value="ADP40228.1"/>
    <property type="molecule type" value="Genomic_DNA"/>
</dbReference>
<dbReference type="HOGENOM" id="CLU_3029644_0_0_11"/>
<dbReference type="Proteomes" id="UP000000387">
    <property type="component" value="Chromosome"/>
</dbReference>
<evidence type="ECO:0000313" key="1">
    <source>
        <dbReference type="EMBL" id="ADP40228.1"/>
    </source>
</evidence>
<sequence>MFRSITEPPRSYTAPASFHYKTCAHKALYTASRSLKYPKLCVNSAPVNDSLKGEG</sequence>
<gene>
    <name evidence="1" type="ordered locus">HMPREF0733_10770</name>
</gene>
<protein>
    <submittedName>
        <fullName evidence="1">Uncharacterized protein</fullName>
    </submittedName>
</protein>
<evidence type="ECO:0000313" key="2">
    <source>
        <dbReference type="Proteomes" id="UP000000387"/>
    </source>
</evidence>
<proteinExistence type="predicted"/>
<reference evidence="2" key="1">
    <citation type="submission" date="2010-10" db="EMBL/GenBank/DDBJ databases">
        <title>The complete genome of Rothia dentocariosa ATCC 17931.</title>
        <authorList>
            <person name="Muzny D."/>
            <person name="Qin X."/>
            <person name="Buhay C."/>
            <person name="Dugan-Rocha S."/>
            <person name="Ding Y."/>
            <person name="Chen G."/>
            <person name="Hawes A."/>
            <person name="Holder M."/>
            <person name="Jhangiani S."/>
            <person name="Johnson A."/>
            <person name="Khan Z."/>
            <person name="Li Z."/>
            <person name="Liu W."/>
            <person name="Liu X."/>
            <person name="Perez L."/>
            <person name="Shen H."/>
            <person name="Wang Q."/>
            <person name="Watt J."/>
            <person name="Xi L."/>
            <person name="Xin Y."/>
            <person name="Zhou J."/>
            <person name="Deng J."/>
            <person name="Jiang H."/>
            <person name="Liu Y."/>
            <person name="Qu J."/>
            <person name="Song X.-Z."/>
            <person name="Zhang L."/>
            <person name="Villasana D."/>
            <person name="Johnson A."/>
            <person name="Liu J."/>
            <person name="Liyanage D."/>
            <person name="Lorensuhewa L."/>
            <person name="Robinson T."/>
            <person name="Song A."/>
            <person name="Song B.-B."/>
            <person name="Dinh H."/>
            <person name="Thornton R."/>
            <person name="Coyle M."/>
            <person name="Francisco L."/>
            <person name="Jackson L."/>
            <person name="Javaid M."/>
            <person name="Korchina V."/>
            <person name="Kovar C."/>
            <person name="Mata R."/>
            <person name="Mathew T."/>
            <person name="Ngo R."/>
            <person name="Nguyen L."/>
            <person name="Nguyen N."/>
            <person name="Okwuonu G."/>
            <person name="Ongeri F."/>
            <person name="Pham C."/>
            <person name="Simmons D."/>
            <person name="Wilczek-Boney K."/>
            <person name="Hale W."/>
            <person name="Jakkamsetti A."/>
            <person name="Pham P."/>
            <person name="Ruth R."/>
            <person name="San Lucas F."/>
            <person name="Warren J."/>
            <person name="Zhang J."/>
            <person name="Zhao Z."/>
            <person name="Zhou C."/>
            <person name="Zhu D."/>
            <person name="Lee S."/>
            <person name="Bess C."/>
            <person name="Blankenburg K."/>
            <person name="Forbes L."/>
            <person name="Fu Q."/>
            <person name="Gubbala S."/>
            <person name="Hirani K."/>
            <person name="Jayaseelan J.C."/>
            <person name="Lara F."/>
            <person name="Munidasa M."/>
            <person name="Palculict T."/>
            <person name="Patil S."/>
            <person name="Pu L.-L."/>
            <person name="Saada N."/>
            <person name="Tang L."/>
            <person name="Weissenberger G."/>
            <person name="Zhu Y."/>
            <person name="Hemphill L."/>
            <person name="Shang Y."/>
            <person name="Youmans B."/>
            <person name="Ayvaz T."/>
            <person name="Ross M."/>
            <person name="Santibanez J."/>
            <person name="Aqrawi P."/>
            <person name="Gross S."/>
            <person name="Joshi V."/>
            <person name="Fowler G."/>
            <person name="Nazareth L."/>
            <person name="Reid J."/>
            <person name="Worley K."/>
            <person name="Petrosino J."/>
            <person name="Highlander S."/>
            <person name="Gibbs R."/>
        </authorList>
    </citation>
    <scope>NUCLEOTIDE SEQUENCE [LARGE SCALE GENOMIC DNA]</scope>
    <source>
        <strain evidence="2">ATCC 17931 / CDC X599 / XDIA</strain>
    </source>
</reference>
<name>E3H280_ROTDC</name>